<dbReference type="InterPro" id="IPR020084">
    <property type="entry name" value="NUDIX_hydrolase_CS"/>
</dbReference>
<dbReference type="SUPFAM" id="SSF55811">
    <property type="entry name" value="Nudix"/>
    <property type="match status" value="1"/>
</dbReference>
<organism evidence="4 5">
    <name type="scientific">Izhakiella capsodis</name>
    <dbReference type="NCBI Taxonomy" id="1367852"/>
    <lineage>
        <taxon>Bacteria</taxon>
        <taxon>Pseudomonadati</taxon>
        <taxon>Pseudomonadota</taxon>
        <taxon>Gammaproteobacteria</taxon>
        <taxon>Enterobacterales</taxon>
        <taxon>Erwiniaceae</taxon>
        <taxon>Izhakiella</taxon>
    </lineage>
</organism>
<gene>
    <name evidence="4" type="ORF">SAMN05216516_103259</name>
</gene>
<dbReference type="RefSeq" id="WP_177203307.1">
    <property type="nucleotide sequence ID" value="NZ_FOVC01000003.1"/>
</dbReference>
<dbReference type="AlphaFoldDB" id="A0A1I4X275"/>
<dbReference type="Pfam" id="PF00293">
    <property type="entry name" value="NUDIX"/>
    <property type="match status" value="1"/>
</dbReference>
<keyword evidence="5" id="KW-1185">Reference proteome</keyword>
<feature type="domain" description="Nudix hydrolase" evidence="3">
    <location>
        <begin position="1"/>
        <end position="133"/>
    </location>
</feature>
<evidence type="ECO:0000313" key="5">
    <source>
        <dbReference type="Proteomes" id="UP000242222"/>
    </source>
</evidence>
<protein>
    <submittedName>
        <fullName evidence="4">8-oxo-dGTP diphosphatase</fullName>
    </submittedName>
</protein>
<evidence type="ECO:0000256" key="2">
    <source>
        <dbReference type="ARBA" id="ARBA00022801"/>
    </source>
</evidence>
<dbReference type="GO" id="GO:0016787">
    <property type="term" value="F:hydrolase activity"/>
    <property type="evidence" value="ECO:0007669"/>
    <property type="project" value="UniProtKB-KW"/>
</dbReference>
<evidence type="ECO:0000313" key="4">
    <source>
        <dbReference type="EMBL" id="SFN20178.1"/>
    </source>
</evidence>
<dbReference type="PROSITE" id="PS00893">
    <property type="entry name" value="NUDIX_BOX"/>
    <property type="match status" value="1"/>
</dbReference>
<evidence type="ECO:0000256" key="1">
    <source>
        <dbReference type="ARBA" id="ARBA00001946"/>
    </source>
</evidence>
<dbReference type="InterPro" id="IPR000086">
    <property type="entry name" value="NUDIX_hydrolase_dom"/>
</dbReference>
<dbReference type="Proteomes" id="UP000242222">
    <property type="component" value="Unassembled WGS sequence"/>
</dbReference>
<name>A0A1I4X275_9GAMM</name>
<sequence length="139" mass="16215">MRKNSVSDFEFTGVKLALIYRDKIVVIRRDNNPNIPYPDMYDVTGGTREGNETPMECAFREAREELNLSLTSELVIWMKNYSDHPQGYFMVCNIERYHVDSMRLGNEGQYISLMDLNNFLKSENVVPFVKARLNDYITS</sequence>
<accession>A0A1I4X275</accession>
<dbReference type="STRING" id="1367852.SAMN05216516_103259"/>
<dbReference type="EMBL" id="FOVC01000003">
    <property type="protein sequence ID" value="SFN20178.1"/>
    <property type="molecule type" value="Genomic_DNA"/>
</dbReference>
<reference evidence="5" key="1">
    <citation type="submission" date="2016-10" db="EMBL/GenBank/DDBJ databases">
        <authorList>
            <person name="Varghese N."/>
            <person name="Submissions S."/>
        </authorList>
    </citation>
    <scope>NUCLEOTIDE SEQUENCE [LARGE SCALE GENOMIC DNA]</scope>
    <source>
        <strain evidence="5">N6PO6</strain>
    </source>
</reference>
<evidence type="ECO:0000259" key="3">
    <source>
        <dbReference type="PROSITE" id="PS51462"/>
    </source>
</evidence>
<dbReference type="PROSITE" id="PS51462">
    <property type="entry name" value="NUDIX"/>
    <property type="match status" value="1"/>
</dbReference>
<dbReference type="Gene3D" id="3.90.79.10">
    <property type="entry name" value="Nucleoside Triphosphate Pyrophosphohydrolase"/>
    <property type="match status" value="1"/>
</dbReference>
<keyword evidence="2" id="KW-0378">Hydrolase</keyword>
<dbReference type="InterPro" id="IPR015797">
    <property type="entry name" value="NUDIX_hydrolase-like_dom_sf"/>
</dbReference>
<comment type="cofactor">
    <cofactor evidence="1">
        <name>Mg(2+)</name>
        <dbReference type="ChEBI" id="CHEBI:18420"/>
    </cofactor>
</comment>
<proteinExistence type="predicted"/>